<sequence>MGSEQVEMGNQGEQENGGEGSQPKEVSHQSPTTHGLSWYCCCSRFALRKENEEDNSTQPAFEAGAIEDKLEAKTETQVVVTIETQAETVKDPDKVDIPELPDEVDIPVIPDKVDTPVIPDKVDTPVISDKVNTPMEAEMEPNVEATEPTKESFEFPAVSELVSWANSFDTLMKTRVGRNTFQEFLRTEHSEENMLFWLICEDFKKEKDMKVVEERAKTIYEAYVSTLSPREVSLDSHARLVVHKNLLKPSPQMFNEAQIQIYSLMHRDSFPRFLNSEMYKTLVQKRKPSIAATENPCPSLPEGEESGNMPFPQGEDPGNTSLPEGEELGSTSLTQGEEPENTK</sequence>
<name>A0A4W3HMA1_CALMI</name>
<feature type="compositionally biased region" description="Low complexity" evidence="1">
    <location>
        <begin position="1"/>
        <end position="14"/>
    </location>
</feature>
<reference evidence="4" key="3">
    <citation type="journal article" date="2014" name="Nature">
        <title>Elephant shark genome provides unique insights into gnathostome evolution.</title>
        <authorList>
            <consortium name="International Elephant Shark Genome Sequencing Consortium"/>
            <person name="Venkatesh B."/>
            <person name="Lee A.P."/>
            <person name="Ravi V."/>
            <person name="Maurya A.K."/>
            <person name="Lian M.M."/>
            <person name="Swann J.B."/>
            <person name="Ohta Y."/>
            <person name="Flajnik M.F."/>
            <person name="Sutoh Y."/>
            <person name="Kasahara M."/>
            <person name="Hoon S."/>
            <person name="Gangu V."/>
            <person name="Roy S.W."/>
            <person name="Irimia M."/>
            <person name="Korzh V."/>
            <person name="Kondrychyn I."/>
            <person name="Lim Z.W."/>
            <person name="Tay B.H."/>
            <person name="Tohari S."/>
            <person name="Kong K.W."/>
            <person name="Ho S."/>
            <person name="Lorente-Galdos B."/>
            <person name="Quilez J."/>
            <person name="Marques-Bonet T."/>
            <person name="Raney B.J."/>
            <person name="Ingham P.W."/>
            <person name="Tay A."/>
            <person name="Hillier L.W."/>
            <person name="Minx P."/>
            <person name="Boehm T."/>
            <person name="Wilson R.K."/>
            <person name="Brenner S."/>
            <person name="Warren W.C."/>
        </authorList>
    </citation>
    <scope>NUCLEOTIDE SEQUENCE [LARGE SCALE GENOMIC DNA]</scope>
</reference>
<dbReference type="FunFam" id="1.10.167.10:FF:000001">
    <property type="entry name" value="Putative regulator of g-protein signaling 12"/>
    <property type="match status" value="1"/>
</dbReference>
<dbReference type="STRING" id="7868.ENSCMIP00000016227"/>
<reference evidence="4" key="1">
    <citation type="journal article" date="2006" name="Science">
        <title>Ancient noncoding elements conserved in the human genome.</title>
        <authorList>
            <person name="Venkatesh B."/>
            <person name="Kirkness E.F."/>
            <person name="Loh Y.H."/>
            <person name="Halpern A.L."/>
            <person name="Lee A.P."/>
            <person name="Johnson J."/>
            <person name="Dandona N."/>
            <person name="Viswanathan L.D."/>
            <person name="Tay A."/>
            <person name="Venter J.C."/>
            <person name="Strausberg R.L."/>
            <person name="Brenner S."/>
        </authorList>
    </citation>
    <scope>NUCLEOTIDE SEQUENCE [LARGE SCALE GENOMIC DNA]</scope>
</reference>
<dbReference type="PANTHER" id="PTHR10845">
    <property type="entry name" value="REGULATOR OF G PROTEIN SIGNALING"/>
    <property type="match status" value="1"/>
</dbReference>
<reference evidence="3" key="5">
    <citation type="submission" date="2025-09" db="UniProtKB">
        <authorList>
            <consortium name="Ensembl"/>
        </authorList>
    </citation>
    <scope>IDENTIFICATION</scope>
</reference>
<dbReference type="Ensembl" id="ENSCMIT00000016556.1">
    <property type="protein sequence ID" value="ENSCMIP00000016227.1"/>
    <property type="gene ID" value="ENSCMIG00000007851.1"/>
</dbReference>
<dbReference type="InParanoid" id="A0A4W3HMA1"/>
<protein>
    <submittedName>
        <fullName evidence="3">Regulator of G-protein signaling 14-like</fullName>
    </submittedName>
</protein>
<dbReference type="InterPro" id="IPR044926">
    <property type="entry name" value="RGS_subdomain_2"/>
</dbReference>
<dbReference type="Pfam" id="PF00615">
    <property type="entry name" value="RGS"/>
    <property type="match status" value="1"/>
</dbReference>
<evidence type="ECO:0000313" key="4">
    <source>
        <dbReference type="Proteomes" id="UP000314986"/>
    </source>
</evidence>
<evidence type="ECO:0000313" key="3">
    <source>
        <dbReference type="Ensembl" id="ENSCMIP00000016227.1"/>
    </source>
</evidence>
<dbReference type="GeneTree" id="ENSGT00940000155393"/>
<organism evidence="3 4">
    <name type="scientific">Callorhinchus milii</name>
    <name type="common">Ghost shark</name>
    <dbReference type="NCBI Taxonomy" id="7868"/>
    <lineage>
        <taxon>Eukaryota</taxon>
        <taxon>Metazoa</taxon>
        <taxon>Chordata</taxon>
        <taxon>Craniata</taxon>
        <taxon>Vertebrata</taxon>
        <taxon>Chondrichthyes</taxon>
        <taxon>Holocephali</taxon>
        <taxon>Chimaeriformes</taxon>
        <taxon>Callorhinchidae</taxon>
        <taxon>Callorhinchus</taxon>
    </lineage>
</organism>
<dbReference type="SMART" id="SM00315">
    <property type="entry name" value="RGS"/>
    <property type="match status" value="1"/>
</dbReference>
<dbReference type="AlphaFoldDB" id="A0A4W3HMA1"/>
<dbReference type="PROSITE" id="PS50132">
    <property type="entry name" value="RGS"/>
    <property type="match status" value="1"/>
</dbReference>
<accession>A0A4W3HMA1</accession>
<dbReference type="Gene3D" id="1.10.167.10">
    <property type="entry name" value="Regulator of G-protein Signalling 4, domain 2"/>
    <property type="match status" value="1"/>
</dbReference>
<dbReference type="SUPFAM" id="SSF48097">
    <property type="entry name" value="Regulator of G-protein signaling, RGS"/>
    <property type="match status" value="1"/>
</dbReference>
<feature type="domain" description="RGS" evidence="2">
    <location>
        <begin position="167"/>
        <end position="283"/>
    </location>
</feature>
<feature type="region of interest" description="Disordered" evidence="1">
    <location>
        <begin position="1"/>
        <end position="36"/>
    </location>
</feature>
<dbReference type="PANTHER" id="PTHR10845:SF192">
    <property type="entry name" value="DOUBLE HIT, ISOFORM B"/>
    <property type="match status" value="1"/>
</dbReference>
<reference evidence="4" key="2">
    <citation type="journal article" date="2007" name="PLoS Biol.">
        <title>Survey sequencing and comparative analysis of the elephant shark (Callorhinchus milii) genome.</title>
        <authorList>
            <person name="Venkatesh B."/>
            <person name="Kirkness E.F."/>
            <person name="Loh Y.H."/>
            <person name="Halpern A.L."/>
            <person name="Lee A.P."/>
            <person name="Johnson J."/>
            <person name="Dandona N."/>
            <person name="Viswanathan L.D."/>
            <person name="Tay A."/>
            <person name="Venter J.C."/>
            <person name="Strausberg R.L."/>
            <person name="Brenner S."/>
        </authorList>
    </citation>
    <scope>NUCLEOTIDE SEQUENCE [LARGE SCALE GENOMIC DNA]</scope>
</reference>
<dbReference type="Proteomes" id="UP000314986">
    <property type="component" value="Unassembled WGS sequence"/>
</dbReference>
<dbReference type="InterPro" id="IPR016137">
    <property type="entry name" value="RGS"/>
</dbReference>
<dbReference type="PRINTS" id="PR01301">
    <property type="entry name" value="RGSPROTEIN"/>
</dbReference>
<evidence type="ECO:0000256" key="1">
    <source>
        <dbReference type="SAM" id="MobiDB-lite"/>
    </source>
</evidence>
<keyword evidence="4" id="KW-1185">Reference proteome</keyword>
<evidence type="ECO:0000259" key="2">
    <source>
        <dbReference type="PROSITE" id="PS50132"/>
    </source>
</evidence>
<dbReference type="InterPro" id="IPR036305">
    <property type="entry name" value="RGS_sf"/>
</dbReference>
<feature type="region of interest" description="Disordered" evidence="1">
    <location>
        <begin position="286"/>
        <end position="343"/>
    </location>
</feature>
<proteinExistence type="predicted"/>
<reference evidence="3" key="4">
    <citation type="submission" date="2025-08" db="UniProtKB">
        <authorList>
            <consortium name="Ensembl"/>
        </authorList>
    </citation>
    <scope>IDENTIFICATION</scope>
</reference>